<evidence type="ECO:0000256" key="4">
    <source>
        <dbReference type="ARBA" id="ARBA00023163"/>
    </source>
</evidence>
<dbReference type="SUPFAM" id="SSF55455">
    <property type="entry name" value="SRF-like"/>
    <property type="match status" value="1"/>
</dbReference>
<evidence type="ECO:0000313" key="8">
    <source>
        <dbReference type="Proteomes" id="UP000325081"/>
    </source>
</evidence>
<accession>A0A5A7QKU7</accession>
<proteinExistence type="predicted"/>
<evidence type="ECO:0000256" key="3">
    <source>
        <dbReference type="ARBA" id="ARBA00023125"/>
    </source>
</evidence>
<organism evidence="7 8">
    <name type="scientific">Striga asiatica</name>
    <name type="common">Asiatic witchweed</name>
    <name type="synonym">Buchnera asiatica</name>
    <dbReference type="NCBI Taxonomy" id="4170"/>
    <lineage>
        <taxon>Eukaryota</taxon>
        <taxon>Viridiplantae</taxon>
        <taxon>Streptophyta</taxon>
        <taxon>Embryophyta</taxon>
        <taxon>Tracheophyta</taxon>
        <taxon>Spermatophyta</taxon>
        <taxon>Magnoliopsida</taxon>
        <taxon>eudicotyledons</taxon>
        <taxon>Gunneridae</taxon>
        <taxon>Pentapetalae</taxon>
        <taxon>asterids</taxon>
        <taxon>lamiids</taxon>
        <taxon>Lamiales</taxon>
        <taxon>Orobanchaceae</taxon>
        <taxon>Buchnereae</taxon>
        <taxon>Striga</taxon>
    </lineage>
</organism>
<feature type="domain" description="MADS-box" evidence="6">
    <location>
        <begin position="1"/>
        <end position="47"/>
    </location>
</feature>
<keyword evidence="3" id="KW-0238">DNA-binding</keyword>
<dbReference type="GO" id="GO:0003677">
    <property type="term" value="F:DNA binding"/>
    <property type="evidence" value="ECO:0007669"/>
    <property type="project" value="UniProtKB-KW"/>
</dbReference>
<keyword evidence="8" id="KW-1185">Reference proteome</keyword>
<dbReference type="Gene3D" id="3.40.1810.10">
    <property type="entry name" value="Transcription factor, MADS-box"/>
    <property type="match status" value="1"/>
</dbReference>
<name>A0A5A7QKU7_STRAF</name>
<dbReference type="InterPro" id="IPR036879">
    <property type="entry name" value="TF_MADSbox_sf"/>
</dbReference>
<sequence>MNRNTIMRKKIADEAQREATFDKKVDELLKEANELSTLCGVQTSIVVHKEGEDNAIMWPSPGIFNESLQKFLNFPEPKRAEGMTMHVDFVEQLVAAEARKVAVARERLQMRKAQQLLAQVTTGQKRMEELDFHQLQGLASFASEMLRKIGDREKELEVEGSGSSIG</sequence>
<keyword evidence="4" id="KW-0804">Transcription</keyword>
<evidence type="ECO:0000256" key="2">
    <source>
        <dbReference type="ARBA" id="ARBA00023015"/>
    </source>
</evidence>
<comment type="subcellular location">
    <subcellularLocation>
        <location evidence="1">Nucleus</location>
    </subcellularLocation>
</comment>
<comment type="caution">
    <text evidence="7">The sequence shown here is derived from an EMBL/GenBank/DDBJ whole genome shotgun (WGS) entry which is preliminary data.</text>
</comment>
<evidence type="ECO:0000313" key="7">
    <source>
        <dbReference type="EMBL" id="GER45784.1"/>
    </source>
</evidence>
<evidence type="ECO:0000259" key="6">
    <source>
        <dbReference type="PROSITE" id="PS50066"/>
    </source>
</evidence>
<reference evidence="8" key="1">
    <citation type="journal article" date="2019" name="Curr. Biol.">
        <title>Genome Sequence of Striga asiatica Provides Insight into the Evolution of Plant Parasitism.</title>
        <authorList>
            <person name="Yoshida S."/>
            <person name="Kim S."/>
            <person name="Wafula E.K."/>
            <person name="Tanskanen J."/>
            <person name="Kim Y.M."/>
            <person name="Honaas L."/>
            <person name="Yang Z."/>
            <person name="Spallek T."/>
            <person name="Conn C.E."/>
            <person name="Ichihashi Y."/>
            <person name="Cheong K."/>
            <person name="Cui S."/>
            <person name="Der J.P."/>
            <person name="Gundlach H."/>
            <person name="Jiao Y."/>
            <person name="Hori C."/>
            <person name="Ishida J.K."/>
            <person name="Kasahara H."/>
            <person name="Kiba T."/>
            <person name="Kim M.S."/>
            <person name="Koo N."/>
            <person name="Laohavisit A."/>
            <person name="Lee Y.H."/>
            <person name="Lumba S."/>
            <person name="McCourt P."/>
            <person name="Mortimer J.C."/>
            <person name="Mutuku J.M."/>
            <person name="Nomura T."/>
            <person name="Sasaki-Sekimoto Y."/>
            <person name="Seto Y."/>
            <person name="Wang Y."/>
            <person name="Wakatake T."/>
            <person name="Sakakibara H."/>
            <person name="Demura T."/>
            <person name="Yamaguchi S."/>
            <person name="Yoneyama K."/>
            <person name="Manabe R.I."/>
            <person name="Nelson D.C."/>
            <person name="Schulman A.H."/>
            <person name="Timko M.P."/>
            <person name="dePamphilis C.W."/>
            <person name="Choi D."/>
            <person name="Shirasu K."/>
        </authorList>
    </citation>
    <scope>NUCLEOTIDE SEQUENCE [LARGE SCALE GENOMIC DNA]</scope>
    <source>
        <strain evidence="8">cv. UVA1</strain>
    </source>
</reference>
<keyword evidence="5" id="KW-0539">Nucleus</keyword>
<dbReference type="GO" id="GO:0005634">
    <property type="term" value="C:nucleus"/>
    <property type="evidence" value="ECO:0007669"/>
    <property type="project" value="UniProtKB-SubCell"/>
</dbReference>
<protein>
    <submittedName>
        <fullName evidence="7">MADS-box transcription factor family protein</fullName>
    </submittedName>
</protein>
<evidence type="ECO:0000256" key="1">
    <source>
        <dbReference type="ARBA" id="ARBA00004123"/>
    </source>
</evidence>
<dbReference type="EMBL" id="BKCP01007293">
    <property type="protein sequence ID" value="GER45784.1"/>
    <property type="molecule type" value="Genomic_DNA"/>
</dbReference>
<dbReference type="PRINTS" id="PR00404">
    <property type="entry name" value="MADSDOMAIN"/>
</dbReference>
<dbReference type="SMART" id="SM00432">
    <property type="entry name" value="MADS"/>
    <property type="match status" value="1"/>
</dbReference>
<keyword evidence="2" id="KW-0805">Transcription regulation</keyword>
<dbReference type="GO" id="GO:0046983">
    <property type="term" value="F:protein dimerization activity"/>
    <property type="evidence" value="ECO:0007669"/>
    <property type="project" value="InterPro"/>
</dbReference>
<dbReference type="Proteomes" id="UP000325081">
    <property type="component" value="Unassembled WGS sequence"/>
</dbReference>
<dbReference type="Pfam" id="PF00319">
    <property type="entry name" value="SRF-TF"/>
    <property type="match status" value="1"/>
</dbReference>
<dbReference type="InterPro" id="IPR002100">
    <property type="entry name" value="TF_MADSbox"/>
</dbReference>
<dbReference type="OrthoDB" id="1163690at2759"/>
<dbReference type="AlphaFoldDB" id="A0A5A7QKU7"/>
<gene>
    <name evidence="7" type="ORF">STAS_22765</name>
</gene>
<evidence type="ECO:0000256" key="5">
    <source>
        <dbReference type="ARBA" id="ARBA00023242"/>
    </source>
</evidence>
<dbReference type="PROSITE" id="PS50066">
    <property type="entry name" value="MADS_BOX_2"/>
    <property type="match status" value="1"/>
</dbReference>